<dbReference type="AlphaFoldDB" id="G4T329"/>
<dbReference type="PROSITE" id="PS51257">
    <property type="entry name" value="PROKAR_LIPOPROTEIN"/>
    <property type="match status" value="1"/>
</dbReference>
<gene>
    <name evidence="1" type="ordered locus">MEALZ_3106</name>
</gene>
<dbReference type="PATRIC" id="fig|271065.3.peg.3202"/>
<dbReference type="EMBL" id="FO082060">
    <property type="protein sequence ID" value="CCE24771.1"/>
    <property type="molecule type" value="Genomic_DNA"/>
</dbReference>
<reference evidence="2" key="1">
    <citation type="journal article" date="2012" name="J. Bacteriol.">
        <title>Genome sequence of the haloalkaliphilic methanotrophic bacterium Methylomicrobium alcaliphilum 20Z.</title>
        <authorList>
            <person name="Vuilleumier S."/>
            <person name="Khmelenina V.N."/>
            <person name="Bringel F."/>
            <person name="Reshetnikov A.S."/>
            <person name="Lajus A."/>
            <person name="Mangenot S."/>
            <person name="Rouy Z."/>
            <person name="Op den Camp H.J."/>
            <person name="Jetten M.S."/>
            <person name="Dispirito A.A."/>
            <person name="Dunfield P."/>
            <person name="Klotz M.G."/>
            <person name="Semrau J.D."/>
            <person name="Stein L.Y."/>
            <person name="Barbe V."/>
            <person name="Medigue C."/>
            <person name="Trotsenko Y.A."/>
            <person name="Kalyuzhnaya M.G."/>
        </authorList>
    </citation>
    <scope>NUCLEOTIDE SEQUENCE [LARGE SCALE GENOMIC DNA]</scope>
    <source>
        <strain evidence="2">DSM 19304 / NCIMB 14124 / VKM B-2133 / 20Z</strain>
    </source>
</reference>
<evidence type="ECO:0008006" key="3">
    <source>
        <dbReference type="Google" id="ProtNLM"/>
    </source>
</evidence>
<dbReference type="HOGENOM" id="CLU_1407495_0_0_6"/>
<dbReference type="KEGG" id="mah:MEALZ_3106"/>
<evidence type="ECO:0000313" key="1">
    <source>
        <dbReference type="EMBL" id="CCE24771.1"/>
    </source>
</evidence>
<name>G4T329_META2</name>
<dbReference type="Proteomes" id="UP000008315">
    <property type="component" value="Chromosome"/>
</dbReference>
<dbReference type="RefSeq" id="WP_014149533.1">
    <property type="nucleotide sequence ID" value="NC_016112.1"/>
</dbReference>
<protein>
    <recommendedName>
        <fullName evidence="3">DUF4878 domain-containing protein</fullName>
    </recommendedName>
</protein>
<proteinExistence type="predicted"/>
<organism evidence="1 2">
    <name type="scientific">Methylotuvimicrobium alcaliphilum (strain DSM 19304 / NCIMB 14124 / VKM B-2133 / 20Z)</name>
    <name type="common">Methylomicrobium alcaliphilum</name>
    <dbReference type="NCBI Taxonomy" id="1091494"/>
    <lineage>
        <taxon>Bacteria</taxon>
        <taxon>Pseudomonadati</taxon>
        <taxon>Pseudomonadota</taxon>
        <taxon>Gammaproteobacteria</taxon>
        <taxon>Methylococcales</taxon>
        <taxon>Methylococcaceae</taxon>
        <taxon>Methylotuvimicrobium</taxon>
    </lineage>
</organism>
<accession>G4T329</accession>
<keyword evidence="2" id="KW-1185">Reference proteome</keyword>
<evidence type="ECO:0000313" key="2">
    <source>
        <dbReference type="Proteomes" id="UP000008315"/>
    </source>
</evidence>
<sequence length="197" mass="22340">MIDRNTLRVKSPVYAGLLFIVFALSGCESAKTPDQVTRSFWTALIDNDLATAESYVTDDSRALLAAPPHDLSNITSLETGKVIIDGEIASVETILKPEDTSLSTRPFETALVIENELWRIDYRRTRQNMAGTVFDGFFKSLENLGEKFQNQFEKQLPLLEKEIESFGEQLEKQLEEFGRHLEKKFPSKQPEPQPDTI</sequence>